<protein>
    <submittedName>
        <fullName evidence="1">Uncharacterized protein</fullName>
    </submittedName>
</protein>
<proteinExistence type="predicted"/>
<reference evidence="1 2" key="1">
    <citation type="submission" date="2014-07" db="EMBL/GenBank/DDBJ databases">
        <title>Genome of Chryseobacterium vrystaatense LMG 22846.</title>
        <authorList>
            <person name="Pipes S.E."/>
            <person name="Stropko S.J."/>
            <person name="Newman J.D."/>
        </authorList>
    </citation>
    <scope>NUCLEOTIDE SEQUENCE [LARGE SCALE GENOMIC DNA]</scope>
    <source>
        <strain evidence="1 2">LMG 22846</strain>
    </source>
</reference>
<accession>A0ABR4UI37</accession>
<sequence length="173" mass="20060">MKKNITDFQCPYWAVGKKPSGLQLMEKFFQSNDLAASKERLNSIMNYAVKRNIRIKQDPSVILLFRQSMQSLVRAGYLITLKKKKGITNTPLQNNSALLPGLLSEKEFQNPLLVFKNAFKEYSIEEFDYFMSGMIYFSLGIYDHVPERNMVSPYIHLTKMLDAAHLILERRAK</sequence>
<organism evidence="1 2">
    <name type="scientific">Chryseobacterium vrystaatense</name>
    <dbReference type="NCBI Taxonomy" id="307480"/>
    <lineage>
        <taxon>Bacteria</taxon>
        <taxon>Pseudomonadati</taxon>
        <taxon>Bacteroidota</taxon>
        <taxon>Flavobacteriia</taxon>
        <taxon>Flavobacteriales</taxon>
        <taxon>Weeksellaceae</taxon>
        <taxon>Chryseobacterium group</taxon>
        <taxon>Chryseobacterium</taxon>
    </lineage>
</organism>
<dbReference type="RefSeq" id="WP_034748720.1">
    <property type="nucleotide sequence ID" value="NZ_JPRI01000009.1"/>
</dbReference>
<comment type="caution">
    <text evidence="1">The sequence shown here is derived from an EMBL/GenBank/DDBJ whole genome shotgun (WGS) entry which is preliminary data.</text>
</comment>
<name>A0ABR4UI37_9FLAO</name>
<dbReference type="Proteomes" id="UP000028719">
    <property type="component" value="Unassembled WGS sequence"/>
</dbReference>
<gene>
    <name evidence="1" type="ORF">IW16_20820</name>
</gene>
<evidence type="ECO:0000313" key="2">
    <source>
        <dbReference type="Proteomes" id="UP000028719"/>
    </source>
</evidence>
<evidence type="ECO:0000313" key="1">
    <source>
        <dbReference type="EMBL" id="KFF24317.1"/>
    </source>
</evidence>
<dbReference type="EMBL" id="JPRI01000009">
    <property type="protein sequence ID" value="KFF24317.1"/>
    <property type="molecule type" value="Genomic_DNA"/>
</dbReference>
<keyword evidence="2" id="KW-1185">Reference proteome</keyword>